<comment type="catalytic activity">
    <reaction evidence="1">
        <text>ATP + protein L-histidine = ADP + protein N-phospho-L-histidine.</text>
        <dbReference type="EC" id="2.7.13.3"/>
    </reaction>
</comment>
<dbReference type="FunFam" id="1.10.287.130:FF:000002">
    <property type="entry name" value="Two-component osmosensing histidine kinase"/>
    <property type="match status" value="1"/>
</dbReference>
<evidence type="ECO:0000256" key="6">
    <source>
        <dbReference type="ARBA" id="ARBA00022777"/>
    </source>
</evidence>
<feature type="domain" description="Histidine kinase" evidence="12">
    <location>
        <begin position="462"/>
        <end position="685"/>
    </location>
</feature>
<accession>A0A9D4UNG8</accession>
<dbReference type="Gene3D" id="1.10.287.130">
    <property type="match status" value="1"/>
</dbReference>
<feature type="domain" description="Response regulatory" evidence="13">
    <location>
        <begin position="704"/>
        <end position="908"/>
    </location>
</feature>
<feature type="domain" description="Response regulatory" evidence="13">
    <location>
        <begin position="933"/>
        <end position="1018"/>
    </location>
</feature>
<dbReference type="InterPro" id="IPR001789">
    <property type="entry name" value="Sig_transdc_resp-reg_receiver"/>
</dbReference>
<dbReference type="Gene3D" id="3.30.565.10">
    <property type="entry name" value="Histidine kinase-like ATPase, C-terminal domain"/>
    <property type="match status" value="1"/>
</dbReference>
<dbReference type="SUPFAM" id="SSF47384">
    <property type="entry name" value="Homodimeric domain of signal transducing histidine kinase"/>
    <property type="match status" value="1"/>
</dbReference>
<evidence type="ECO:0000256" key="11">
    <source>
        <dbReference type="SAM" id="Phobius"/>
    </source>
</evidence>
<dbReference type="EC" id="2.7.13.3" evidence="2"/>
<dbReference type="GO" id="GO:0016020">
    <property type="term" value="C:membrane"/>
    <property type="evidence" value="ECO:0007669"/>
    <property type="project" value="InterPro"/>
</dbReference>
<evidence type="ECO:0000256" key="9">
    <source>
        <dbReference type="PROSITE-ProRule" id="PRU00169"/>
    </source>
</evidence>
<keyword evidence="3 9" id="KW-0597">Phosphoprotein</keyword>
<evidence type="ECO:0000256" key="1">
    <source>
        <dbReference type="ARBA" id="ARBA00000085"/>
    </source>
</evidence>
<keyword evidence="7" id="KW-0067">ATP-binding</keyword>
<name>A0A9D4UNG8_ADICA</name>
<dbReference type="InterPro" id="IPR003661">
    <property type="entry name" value="HisK_dim/P_dom"/>
</dbReference>
<dbReference type="CDD" id="cd17546">
    <property type="entry name" value="REC_hyHK_CKI1_RcsC-like"/>
    <property type="match status" value="1"/>
</dbReference>
<dbReference type="PROSITE" id="PS50110">
    <property type="entry name" value="RESPONSE_REGULATORY"/>
    <property type="match status" value="2"/>
</dbReference>
<dbReference type="PANTHER" id="PTHR45339">
    <property type="entry name" value="HYBRID SIGNAL TRANSDUCTION HISTIDINE KINASE J"/>
    <property type="match status" value="1"/>
</dbReference>
<proteinExistence type="predicted"/>
<evidence type="ECO:0000259" key="12">
    <source>
        <dbReference type="PROSITE" id="PS50109"/>
    </source>
</evidence>
<dbReference type="FunFam" id="3.30.565.10:FF:000010">
    <property type="entry name" value="Sensor histidine kinase RcsC"/>
    <property type="match status" value="1"/>
</dbReference>
<evidence type="ECO:0000256" key="7">
    <source>
        <dbReference type="ARBA" id="ARBA00022840"/>
    </source>
</evidence>
<dbReference type="GO" id="GO:0000155">
    <property type="term" value="F:phosphorelay sensor kinase activity"/>
    <property type="evidence" value="ECO:0007669"/>
    <property type="project" value="InterPro"/>
</dbReference>
<evidence type="ECO:0000259" key="13">
    <source>
        <dbReference type="PROSITE" id="PS50110"/>
    </source>
</evidence>
<dbReference type="InterPro" id="IPR003660">
    <property type="entry name" value="HAMP_dom"/>
</dbReference>
<keyword evidence="5" id="KW-0547">Nucleotide-binding</keyword>
<evidence type="ECO:0000256" key="10">
    <source>
        <dbReference type="SAM" id="MobiDB-lite"/>
    </source>
</evidence>
<dbReference type="InterPro" id="IPR003594">
    <property type="entry name" value="HATPase_dom"/>
</dbReference>
<dbReference type="SUPFAM" id="SSF52172">
    <property type="entry name" value="CheY-like"/>
    <property type="match status" value="2"/>
</dbReference>
<feature type="region of interest" description="Disordered" evidence="10">
    <location>
        <begin position="792"/>
        <end position="816"/>
    </location>
</feature>
<dbReference type="Proteomes" id="UP000886520">
    <property type="component" value="Chromosome 13"/>
</dbReference>
<dbReference type="Gene3D" id="6.10.340.10">
    <property type="match status" value="1"/>
</dbReference>
<sequence length="1018" mass="112880">MTSSEVKILNSAGPSPLCNLGRCNLEGPQGNVGAEENGRIPTLTRRKKKLRAPICVKLTLFICLSVMIASGVPELVLWKKVHQQLVGQIEHRLMTVSTLRQEQLKDYLFSEADKTQLISIRILINNYLSNMTTGNKTLAELDLKGAVSVISDFKHAAVYNSKGRLVLATDEYVFQSQIQETYVNSIMGDTPKLQFPVQTPEGWTYIFSRGIFKKEARIGILMVLVNSTKLVSLVYDRTGLQKTGELLIGVPDVQDRIRLLLPAMRNPNVTVLTYSAAMTRAINGESGIVKETDYSGKRVIAAYRPAGFLRWGLLAQLEMKEAYAPVRNVRFVILVTFSVLLFVGAVASLGLAKVFTSPIIELGRAAFALGRGEMRTRVKKGFFLFQDEISNLKDAFNGMAHQIASHQYTLEHKVRERTSDLAHANDVLAMEIEERGRIELELEKAKDIAMAADRSKSEFLANMSHEIRTPLNAIINFTELCLDTQITPEQQEHLDYVRFGAQHLLRLITDILDFSKIEAGKLEMEEIQFSLFEQLEQSLSVLAARAWESGIELCCDFSADAPDHLVGDPGRLLQIFVNLIGNGIKFTKRGEVVVSVSVKSKAENMVELLFAVKDSGLGIPHSKQSLLFQAFSQVDSSTQRVYGGTGLGLAISSKLATAMGGKMWVESEGTEGLGSTFLFTAKFKLCPSSSHSSVIDTDMFKGVRALVVDDNMTTLRIIVDLLKSWGVTAHGVESTEAAKLALENGKDAAGQKYTVVLLDMWLGGSESSELVYYLQGRPSLLEKYQSAANCKRKQSVQSDSNHKPSPSFYCDGHNGDAEQEKDLKDTQLVKSKCSGSQENIEHQDVQKVAENLDSRTEFHSADTVLFAIIMLTSVNHTDSVRCKELGISAHTSKPIKRSLLSRVLQLTLGIQDKMPNDESKNVNELKTPNKCLHILIAEDNPVNQRVAIKLLHKWGHTTVLAGNGAEAIEQAVTQQFDIILMDVSCFLSFLLKFDFSLMLTLDLELSCLYEMLLSFKFL</sequence>
<dbReference type="SMART" id="SM00448">
    <property type="entry name" value="REC"/>
    <property type="match status" value="1"/>
</dbReference>
<evidence type="ECO:0000259" key="14">
    <source>
        <dbReference type="PROSITE" id="PS50885"/>
    </source>
</evidence>
<dbReference type="PROSITE" id="PS50109">
    <property type="entry name" value="HIS_KIN"/>
    <property type="match status" value="1"/>
</dbReference>
<dbReference type="Gene3D" id="3.40.50.2300">
    <property type="match status" value="2"/>
</dbReference>
<dbReference type="EMBL" id="JABFUD020000013">
    <property type="protein sequence ID" value="KAI5070877.1"/>
    <property type="molecule type" value="Genomic_DNA"/>
</dbReference>
<evidence type="ECO:0000256" key="4">
    <source>
        <dbReference type="ARBA" id="ARBA00022679"/>
    </source>
</evidence>
<dbReference type="PRINTS" id="PR00344">
    <property type="entry name" value="BCTRLSENSOR"/>
</dbReference>
<dbReference type="CDD" id="cd00082">
    <property type="entry name" value="HisKA"/>
    <property type="match status" value="1"/>
</dbReference>
<evidence type="ECO:0000256" key="8">
    <source>
        <dbReference type="ARBA" id="ARBA00023012"/>
    </source>
</evidence>
<gene>
    <name evidence="15" type="ORF">GOP47_0013128</name>
</gene>
<keyword evidence="8" id="KW-0902">Two-component regulatory system</keyword>
<dbReference type="SMART" id="SM00387">
    <property type="entry name" value="HATPase_c"/>
    <property type="match status" value="1"/>
</dbReference>
<feature type="modified residue" description="4-aspartylphosphate" evidence="9">
    <location>
        <position position="982"/>
    </location>
</feature>
<dbReference type="CDD" id="cd06225">
    <property type="entry name" value="HAMP"/>
    <property type="match status" value="1"/>
</dbReference>
<keyword evidence="16" id="KW-1185">Reference proteome</keyword>
<feature type="transmembrane region" description="Helical" evidence="11">
    <location>
        <begin position="331"/>
        <end position="352"/>
    </location>
</feature>
<dbReference type="Pfam" id="PF00512">
    <property type="entry name" value="HisKA"/>
    <property type="match status" value="1"/>
</dbReference>
<dbReference type="SUPFAM" id="SSF55874">
    <property type="entry name" value="ATPase domain of HSP90 chaperone/DNA topoisomerase II/histidine kinase"/>
    <property type="match status" value="1"/>
</dbReference>
<reference evidence="15" key="1">
    <citation type="submission" date="2021-01" db="EMBL/GenBank/DDBJ databases">
        <title>Adiantum capillus-veneris genome.</title>
        <authorList>
            <person name="Fang Y."/>
            <person name="Liao Q."/>
        </authorList>
    </citation>
    <scope>NUCLEOTIDE SEQUENCE</scope>
    <source>
        <strain evidence="15">H3</strain>
        <tissue evidence="15">Leaf</tissue>
    </source>
</reference>
<evidence type="ECO:0000256" key="5">
    <source>
        <dbReference type="ARBA" id="ARBA00022741"/>
    </source>
</evidence>
<dbReference type="InterPro" id="IPR036097">
    <property type="entry name" value="HisK_dim/P_sf"/>
</dbReference>
<dbReference type="SMART" id="SM00388">
    <property type="entry name" value="HisKA"/>
    <property type="match status" value="1"/>
</dbReference>
<comment type="caution">
    <text evidence="15">The sequence shown here is derived from an EMBL/GenBank/DDBJ whole genome shotgun (WGS) entry which is preliminary data.</text>
</comment>
<keyword evidence="11" id="KW-0812">Transmembrane</keyword>
<evidence type="ECO:0000256" key="2">
    <source>
        <dbReference type="ARBA" id="ARBA00012438"/>
    </source>
</evidence>
<evidence type="ECO:0000313" key="15">
    <source>
        <dbReference type="EMBL" id="KAI5070877.1"/>
    </source>
</evidence>
<dbReference type="InterPro" id="IPR004358">
    <property type="entry name" value="Sig_transdc_His_kin-like_C"/>
</dbReference>
<dbReference type="InterPro" id="IPR011006">
    <property type="entry name" value="CheY-like_superfamily"/>
</dbReference>
<evidence type="ECO:0000313" key="16">
    <source>
        <dbReference type="Proteomes" id="UP000886520"/>
    </source>
</evidence>
<protein>
    <recommendedName>
        <fullName evidence="2">histidine kinase</fullName>
        <ecNumber evidence="2">2.7.13.3</ecNumber>
    </recommendedName>
</protein>
<dbReference type="OrthoDB" id="21225at2759"/>
<feature type="modified residue" description="4-aspartylphosphate" evidence="9">
    <location>
        <position position="759"/>
    </location>
</feature>
<dbReference type="PANTHER" id="PTHR45339:SF3">
    <property type="entry name" value="HISTIDINE KINASE"/>
    <property type="match status" value="1"/>
</dbReference>
<dbReference type="CDD" id="cd16922">
    <property type="entry name" value="HATPase_EvgS-ArcB-TorS-like"/>
    <property type="match status" value="1"/>
</dbReference>
<dbReference type="GO" id="GO:0005524">
    <property type="term" value="F:ATP binding"/>
    <property type="evidence" value="ECO:0007669"/>
    <property type="project" value="UniProtKB-KW"/>
</dbReference>
<dbReference type="PROSITE" id="PS50885">
    <property type="entry name" value="HAMP"/>
    <property type="match status" value="1"/>
</dbReference>
<keyword evidence="4" id="KW-0808">Transferase</keyword>
<evidence type="ECO:0000256" key="3">
    <source>
        <dbReference type="ARBA" id="ARBA00022553"/>
    </source>
</evidence>
<dbReference type="InterPro" id="IPR036890">
    <property type="entry name" value="HATPase_C_sf"/>
</dbReference>
<dbReference type="InterPro" id="IPR005467">
    <property type="entry name" value="His_kinase_dom"/>
</dbReference>
<keyword evidence="11" id="KW-0472">Membrane</keyword>
<organism evidence="15 16">
    <name type="scientific">Adiantum capillus-veneris</name>
    <name type="common">Maidenhair fern</name>
    <dbReference type="NCBI Taxonomy" id="13818"/>
    <lineage>
        <taxon>Eukaryota</taxon>
        <taxon>Viridiplantae</taxon>
        <taxon>Streptophyta</taxon>
        <taxon>Embryophyta</taxon>
        <taxon>Tracheophyta</taxon>
        <taxon>Polypodiopsida</taxon>
        <taxon>Polypodiidae</taxon>
        <taxon>Polypodiales</taxon>
        <taxon>Pteridineae</taxon>
        <taxon>Pteridaceae</taxon>
        <taxon>Vittarioideae</taxon>
        <taxon>Adiantum</taxon>
    </lineage>
</organism>
<keyword evidence="6" id="KW-0418">Kinase</keyword>
<feature type="domain" description="HAMP" evidence="14">
    <location>
        <begin position="353"/>
        <end position="408"/>
    </location>
</feature>
<keyword evidence="11" id="KW-1133">Transmembrane helix</keyword>
<dbReference type="SMART" id="SM00304">
    <property type="entry name" value="HAMP"/>
    <property type="match status" value="1"/>
</dbReference>
<dbReference type="AlphaFoldDB" id="A0A9D4UNG8"/>
<dbReference type="Pfam" id="PF02518">
    <property type="entry name" value="HATPase_c"/>
    <property type="match status" value="1"/>
</dbReference>